<keyword evidence="10" id="KW-1185">Reference proteome</keyword>
<reference evidence="10" key="1">
    <citation type="journal article" date="2022" name="Int. J. Syst. Evol. Microbiol.">
        <title>Anaeromyxobacter oryzae sp. nov., Anaeromyxobacter diazotrophicus sp. nov. and Anaeromyxobacter paludicola sp. nov., isolated from paddy soils.</title>
        <authorList>
            <person name="Itoh H."/>
            <person name="Xu Z."/>
            <person name="Mise K."/>
            <person name="Masuda Y."/>
            <person name="Ushijima N."/>
            <person name="Hayakawa C."/>
            <person name="Shiratori Y."/>
            <person name="Senoo K."/>
        </authorList>
    </citation>
    <scope>NUCLEOTIDE SEQUENCE [LARGE SCALE GENOMIC DNA]</scope>
    <source>
        <strain evidence="10">Red630</strain>
    </source>
</reference>
<evidence type="ECO:0000256" key="3">
    <source>
        <dbReference type="ARBA" id="ARBA00012619"/>
    </source>
</evidence>
<dbReference type="SMART" id="SM00642">
    <property type="entry name" value="Aamy"/>
    <property type="match status" value="1"/>
</dbReference>
<gene>
    <name evidence="9" type="ORF">AMPC_33320</name>
</gene>
<evidence type="ECO:0000259" key="8">
    <source>
        <dbReference type="SMART" id="SM00642"/>
    </source>
</evidence>
<comment type="similarity">
    <text evidence="2">Belongs to the glycosyl hydrolase 13 family. TreS subfamily.</text>
</comment>
<dbReference type="PANTHER" id="PTHR10357">
    <property type="entry name" value="ALPHA-AMYLASE FAMILY MEMBER"/>
    <property type="match status" value="1"/>
</dbReference>
<evidence type="ECO:0000256" key="5">
    <source>
        <dbReference type="ARBA" id="ARBA00022837"/>
    </source>
</evidence>
<evidence type="ECO:0000256" key="6">
    <source>
        <dbReference type="ARBA" id="ARBA00023235"/>
    </source>
</evidence>
<protein>
    <recommendedName>
        <fullName evidence="3">maltose alpha-D-glucosyltransferase</fullName>
        <ecNumber evidence="3">5.4.99.16</ecNumber>
    </recommendedName>
    <alternativeName>
        <fullName evidence="7">Maltose alpha-D-glucosyltransferase</fullName>
    </alternativeName>
</protein>
<evidence type="ECO:0000313" key="9">
    <source>
        <dbReference type="EMBL" id="BDG10219.1"/>
    </source>
</evidence>
<dbReference type="InterPro" id="IPR012810">
    <property type="entry name" value="TreS/a-amylase_N"/>
</dbReference>
<evidence type="ECO:0000313" key="10">
    <source>
        <dbReference type="Proteomes" id="UP001162734"/>
    </source>
</evidence>
<evidence type="ECO:0000256" key="4">
    <source>
        <dbReference type="ARBA" id="ARBA00022723"/>
    </source>
</evidence>
<evidence type="ECO:0000256" key="1">
    <source>
        <dbReference type="ARBA" id="ARBA00001595"/>
    </source>
</evidence>
<dbReference type="Proteomes" id="UP001162734">
    <property type="component" value="Chromosome"/>
</dbReference>
<dbReference type="InterPro" id="IPR045857">
    <property type="entry name" value="O16G_dom_2"/>
</dbReference>
<feature type="domain" description="Glycosyl hydrolase family 13 catalytic" evidence="8">
    <location>
        <begin position="17"/>
        <end position="416"/>
    </location>
</feature>
<keyword evidence="5" id="KW-0106">Calcium</keyword>
<dbReference type="RefSeq" id="WP_248342612.1">
    <property type="nucleotide sequence ID" value="NZ_AP025592.1"/>
</dbReference>
<dbReference type="InterPro" id="IPR017853">
    <property type="entry name" value="GH"/>
</dbReference>
<proteinExistence type="inferred from homology"/>
<dbReference type="Gene3D" id="3.20.20.80">
    <property type="entry name" value="Glycosidases"/>
    <property type="match status" value="1"/>
</dbReference>
<accession>A0ABN6NAI7</accession>
<dbReference type="InterPro" id="IPR013780">
    <property type="entry name" value="Glyco_hydro_b"/>
</dbReference>
<evidence type="ECO:0000256" key="2">
    <source>
        <dbReference type="ARBA" id="ARBA00005496"/>
    </source>
</evidence>
<keyword evidence="6" id="KW-0413">Isomerase</keyword>
<dbReference type="EC" id="5.4.99.16" evidence="3"/>
<sequence length="548" mass="63944">MDYPRDPLWYKDAIIYETHVKAFRDSNGDGVGDFQGLLEKLPYLEDLGITCLWLLPFFPSPLRDDGYDIADYLGVNPSFGTVDDFRRLVEEAHRREIAVLIELVVNHTSDQHPWFQRARRAPKGSVERDFYVWSDTPERFKGARIIFTDTEKSNWTWDEVAGAWYWHRFFHHQPDLNFDNPRVLEALLQIMRHWLDMGIDGFRLDAIPYLVERDGTNCENLPETHAVIKQIRAYVEQHYPGRMLLAEANQWPADVRPYFGDGDECHMAFHFPVMPRIFMAIRREDSEPIVDIMRRTPEIPETCQWALFLRNHDELTLEMVTELERDYMVLAYARDPGMTLNVGIRRRLAPLVDNGRRRIQLLNSLLFSFPGTPILYYGDEIGMGDDIRRPDRDGVRTPMQWSNEPNAGFSTAETSKLYSLPITDPIYGYAAVNVEAQRADPSSMWHWVRNMIRLRKHFQVFGRGSMEFLPVANPKVIAYVRHWEDDTILCVANLSRHPQPVELDLSRWEGATPVEMLGFTPFPSIRNEPYVLTPNGYGFFWFELRGGH</sequence>
<dbReference type="EMBL" id="AP025592">
    <property type="protein sequence ID" value="BDG10219.1"/>
    <property type="molecule type" value="Genomic_DNA"/>
</dbReference>
<dbReference type="Gene3D" id="3.90.400.10">
    <property type="entry name" value="Oligo-1,6-glucosidase, Domain 2"/>
    <property type="match status" value="1"/>
</dbReference>
<dbReference type="NCBIfam" id="TIGR02456">
    <property type="entry name" value="treS_nterm"/>
    <property type="match status" value="1"/>
</dbReference>
<dbReference type="InterPro" id="IPR006047">
    <property type="entry name" value="GH13_cat_dom"/>
</dbReference>
<organism evidence="9 10">
    <name type="scientific">Anaeromyxobacter paludicola</name>
    <dbReference type="NCBI Taxonomy" id="2918171"/>
    <lineage>
        <taxon>Bacteria</taxon>
        <taxon>Pseudomonadati</taxon>
        <taxon>Myxococcota</taxon>
        <taxon>Myxococcia</taxon>
        <taxon>Myxococcales</taxon>
        <taxon>Cystobacterineae</taxon>
        <taxon>Anaeromyxobacteraceae</taxon>
        <taxon>Anaeromyxobacter</taxon>
    </lineage>
</organism>
<dbReference type="SUPFAM" id="SSF51445">
    <property type="entry name" value="(Trans)glycosidases"/>
    <property type="match status" value="1"/>
</dbReference>
<dbReference type="InterPro" id="IPR032091">
    <property type="entry name" value="Malt_amylase-like_C"/>
</dbReference>
<evidence type="ECO:0000256" key="7">
    <source>
        <dbReference type="ARBA" id="ARBA00031378"/>
    </source>
</evidence>
<dbReference type="Pfam" id="PF00128">
    <property type="entry name" value="Alpha-amylase"/>
    <property type="match status" value="2"/>
</dbReference>
<dbReference type="Gene3D" id="2.60.40.1180">
    <property type="entry name" value="Golgi alpha-mannosidase II"/>
    <property type="match status" value="1"/>
</dbReference>
<dbReference type="Pfam" id="PF16657">
    <property type="entry name" value="Malt_amylase_C"/>
    <property type="match status" value="1"/>
</dbReference>
<dbReference type="PANTHER" id="PTHR10357:SF219">
    <property type="entry name" value="MALTOSE ALPHA-D-GLUCOSYLTRANSFERASE"/>
    <property type="match status" value="1"/>
</dbReference>
<keyword evidence="4" id="KW-0479">Metal-binding</keyword>
<comment type="catalytic activity">
    <reaction evidence="1">
        <text>D-maltose = alpha,alpha-trehalose</text>
        <dbReference type="Rhea" id="RHEA:15145"/>
        <dbReference type="ChEBI" id="CHEBI:16551"/>
        <dbReference type="ChEBI" id="CHEBI:17306"/>
        <dbReference type="EC" id="5.4.99.16"/>
    </reaction>
</comment>
<name>A0ABN6NAI7_9BACT</name>
<dbReference type="SUPFAM" id="SSF51011">
    <property type="entry name" value="Glycosyl hydrolase domain"/>
    <property type="match status" value="1"/>
</dbReference>
<dbReference type="CDD" id="cd11334">
    <property type="entry name" value="AmyAc_TreS"/>
    <property type="match status" value="1"/>
</dbReference>